<evidence type="ECO:0000313" key="2">
    <source>
        <dbReference type="Proteomes" id="UP000321816"/>
    </source>
</evidence>
<dbReference type="Proteomes" id="UP000321816">
    <property type="component" value="Chromosome"/>
</dbReference>
<name>A0A5C7FP76_9BACI</name>
<reference evidence="1 2" key="1">
    <citation type="submission" date="2024-01" db="EMBL/GenBank/DDBJ databases">
        <title>Complete Genome Sequence of Alkalicoccus halolimnae BZ-SZ-XJ29T, a Moderately Halophilic Bacterium Isolated from a Salt Lake.</title>
        <authorList>
            <person name="Zhao B."/>
        </authorList>
    </citation>
    <scope>NUCLEOTIDE SEQUENCE [LARGE SCALE GENOMIC DNA]</scope>
    <source>
        <strain evidence="1 2">BZ-SZ-XJ29</strain>
    </source>
</reference>
<dbReference type="KEGG" id="ahal:FTX54_006435"/>
<proteinExistence type="predicted"/>
<accession>A0A5C7FP76</accession>
<organism evidence="1 2">
    <name type="scientific">Alkalicoccus halolimnae</name>
    <dbReference type="NCBI Taxonomy" id="1667239"/>
    <lineage>
        <taxon>Bacteria</taxon>
        <taxon>Bacillati</taxon>
        <taxon>Bacillota</taxon>
        <taxon>Bacilli</taxon>
        <taxon>Bacillales</taxon>
        <taxon>Bacillaceae</taxon>
        <taxon>Alkalicoccus</taxon>
    </lineage>
</organism>
<dbReference type="AlphaFoldDB" id="A0A5C7FP76"/>
<dbReference type="EMBL" id="CP144914">
    <property type="protein sequence ID" value="WWD81183.1"/>
    <property type="molecule type" value="Genomic_DNA"/>
</dbReference>
<dbReference type="Pfam" id="PF14120">
    <property type="entry name" value="YhzD"/>
    <property type="match status" value="1"/>
</dbReference>
<keyword evidence="2" id="KW-1185">Reference proteome</keyword>
<protein>
    <submittedName>
        <fullName evidence="1">YhzD family protein</fullName>
    </submittedName>
</protein>
<dbReference type="InterPro" id="IPR025544">
    <property type="entry name" value="YhzD"/>
</dbReference>
<gene>
    <name evidence="1" type="ORF">FTX54_006435</name>
</gene>
<sequence>MNTYYLTAYSKAGEHLLNESLQAASDEEAKKTALQKLEEAELKEVPSRLVKSSGGLLHFHP</sequence>
<evidence type="ECO:0000313" key="1">
    <source>
        <dbReference type="EMBL" id="WWD81183.1"/>
    </source>
</evidence>
<dbReference type="RefSeq" id="WP_147803046.1">
    <property type="nucleotide sequence ID" value="NZ_CP144914.1"/>
</dbReference>